<accession>X1ILF2</accession>
<organism evidence="1">
    <name type="scientific">marine sediment metagenome</name>
    <dbReference type="NCBI Taxonomy" id="412755"/>
    <lineage>
        <taxon>unclassified sequences</taxon>
        <taxon>metagenomes</taxon>
        <taxon>ecological metagenomes</taxon>
    </lineage>
</organism>
<dbReference type="Pfam" id="PF06739">
    <property type="entry name" value="SBBP"/>
    <property type="match status" value="1"/>
</dbReference>
<sequence>MCVGLVIILPTIILAQEWVARYNGPANSWDYANAIALDNSGNVYVTGRSMGSGTSVDYATIKYLQVGVEEEEKRINKTRIAILRDLLKVILPSF</sequence>
<name>X1ILF2_9ZZZZ</name>
<proteinExistence type="predicted"/>
<evidence type="ECO:0008006" key="2">
    <source>
        <dbReference type="Google" id="ProtNLM"/>
    </source>
</evidence>
<protein>
    <recommendedName>
        <fullName evidence="2">Bulb-type lectin domain-containing protein</fullName>
    </recommendedName>
</protein>
<comment type="caution">
    <text evidence="1">The sequence shown here is derived from an EMBL/GenBank/DDBJ whole genome shotgun (WGS) entry which is preliminary data.</text>
</comment>
<gene>
    <name evidence="1" type="ORF">S03H2_55807</name>
</gene>
<dbReference type="EMBL" id="BARU01035683">
    <property type="protein sequence ID" value="GAH83261.1"/>
    <property type="molecule type" value="Genomic_DNA"/>
</dbReference>
<dbReference type="AlphaFoldDB" id="X1ILF2"/>
<reference evidence="1" key="1">
    <citation type="journal article" date="2014" name="Front. Microbiol.">
        <title>High frequency of phylogenetically diverse reductive dehalogenase-homologous genes in deep subseafloor sedimentary metagenomes.</title>
        <authorList>
            <person name="Kawai M."/>
            <person name="Futagami T."/>
            <person name="Toyoda A."/>
            <person name="Takaki Y."/>
            <person name="Nishi S."/>
            <person name="Hori S."/>
            <person name="Arai W."/>
            <person name="Tsubouchi T."/>
            <person name="Morono Y."/>
            <person name="Uchiyama I."/>
            <person name="Ito T."/>
            <person name="Fujiyama A."/>
            <person name="Inagaki F."/>
            <person name="Takami H."/>
        </authorList>
    </citation>
    <scope>NUCLEOTIDE SEQUENCE</scope>
    <source>
        <strain evidence="1">Expedition CK06-06</strain>
    </source>
</reference>
<dbReference type="InterPro" id="IPR010620">
    <property type="entry name" value="SBBP_repeat"/>
</dbReference>
<evidence type="ECO:0000313" key="1">
    <source>
        <dbReference type="EMBL" id="GAH83261.1"/>
    </source>
</evidence>